<accession>J3A7E6</accession>
<dbReference type="EMBL" id="ALJD01000002">
    <property type="protein sequence ID" value="EJN61528.1"/>
    <property type="molecule type" value="Genomic_DNA"/>
</dbReference>
<organism evidence="1 2">
    <name type="scientific">Halogranum salarium B-1</name>
    <dbReference type="NCBI Taxonomy" id="1210908"/>
    <lineage>
        <taxon>Archaea</taxon>
        <taxon>Methanobacteriati</taxon>
        <taxon>Methanobacteriota</taxon>
        <taxon>Stenosarchaea group</taxon>
        <taxon>Halobacteria</taxon>
        <taxon>Halobacteriales</taxon>
        <taxon>Haloferacaceae</taxon>
    </lineage>
</organism>
<gene>
    <name evidence="1" type="ORF">HSB1_05690</name>
</gene>
<protein>
    <submittedName>
        <fullName evidence="1">Uncharacterized protein</fullName>
    </submittedName>
</protein>
<dbReference type="Proteomes" id="UP000007813">
    <property type="component" value="Unassembled WGS sequence"/>
</dbReference>
<sequence>MRLSSRSRSFVAATVVALLAVQSAGLVVALPENPQQEVDASSHSNSHLEVDSAQRSIEQLDYDIRFESNETVHVYVKNDLGQKESGALSVDVDGRELFEETYNLSDGEERSWTVNVTPGLNVVDDNHTVTVATYSEFEQYNFTRDFDASNDGAIPRTYIKDVEVTDGTIDGEPSAVAKVTIANPGIQLYGTKLMVFTEGTDGSFYGASVSDGEEITITVELLDERGTKIAGEARLYTENLSRPEGAMDQVEFVGQAGENTTVWNESYEPVNAPWREDHYVYQNESIQTGADENDVLGVNGTQALYLGAGIALLGAIALKRKLT</sequence>
<comment type="caution">
    <text evidence="1">The sequence shown here is derived from an EMBL/GenBank/DDBJ whole genome shotgun (WGS) entry which is preliminary data.</text>
</comment>
<proteinExistence type="predicted"/>
<reference evidence="1 2" key="1">
    <citation type="journal article" date="2012" name="J. Bacteriol.">
        <title>Draft Genome Sequence of the Extremely Halophilic Archaeon Halogranum salarium B-1T.</title>
        <authorList>
            <person name="Kim K.K."/>
            <person name="Lee K.C."/>
            <person name="Lee J.S."/>
        </authorList>
    </citation>
    <scope>NUCLEOTIDE SEQUENCE [LARGE SCALE GENOMIC DNA]</scope>
    <source>
        <strain evidence="1 2">B-1</strain>
    </source>
</reference>
<evidence type="ECO:0000313" key="2">
    <source>
        <dbReference type="Proteomes" id="UP000007813"/>
    </source>
</evidence>
<dbReference type="RefSeq" id="WP_009374603.1">
    <property type="nucleotide sequence ID" value="NZ_ALJD01000002.1"/>
</dbReference>
<dbReference type="OrthoDB" id="307647at2157"/>
<evidence type="ECO:0000313" key="1">
    <source>
        <dbReference type="EMBL" id="EJN61528.1"/>
    </source>
</evidence>
<dbReference type="AlphaFoldDB" id="J3A7E6"/>
<name>J3A7E6_9EURY</name>
<dbReference type="eggNOG" id="ENOG502N5H6">
    <property type="taxonomic scope" value="Archaea"/>
</dbReference>